<dbReference type="Proteomes" id="UP000836841">
    <property type="component" value="Unassembled WGS sequence"/>
</dbReference>
<evidence type="ECO:0000256" key="1">
    <source>
        <dbReference type="ARBA" id="ARBA00009995"/>
    </source>
</evidence>
<proteinExistence type="inferred from homology"/>
<evidence type="ECO:0000313" key="4">
    <source>
        <dbReference type="EMBL" id="CAH2041469.1"/>
    </source>
</evidence>
<dbReference type="EMBL" id="CAJVSB020000096">
    <property type="protein sequence ID" value="CAH2041469.1"/>
    <property type="molecule type" value="Genomic_DNA"/>
</dbReference>
<dbReference type="Gene3D" id="3.40.50.2000">
    <property type="entry name" value="Glycogen Phosphorylase B"/>
    <property type="match status" value="4"/>
</dbReference>
<comment type="caution">
    <text evidence="4">The sequence shown here is derived from an EMBL/GenBank/DDBJ whole genome shotgun (WGS) entry which is preliminary data.</text>
</comment>
<dbReference type="PANTHER" id="PTHR11926:SF870">
    <property type="entry name" value="UDP-GLYCOSYLTRANSFERASE 75B1"/>
    <property type="match status" value="1"/>
</dbReference>
<evidence type="ECO:0000256" key="3">
    <source>
        <dbReference type="ARBA" id="ARBA00022679"/>
    </source>
</evidence>
<dbReference type="InterPro" id="IPR002213">
    <property type="entry name" value="UDP_glucos_trans"/>
</dbReference>
<reference evidence="4 5" key="1">
    <citation type="submission" date="2022-03" db="EMBL/GenBank/DDBJ databases">
        <authorList>
            <person name="Nunn A."/>
            <person name="Chopra R."/>
            <person name="Nunn A."/>
            <person name="Contreras Garrido A."/>
        </authorList>
    </citation>
    <scope>NUCLEOTIDE SEQUENCE [LARGE SCALE GENOMIC DNA]</scope>
</reference>
<keyword evidence="5" id="KW-1185">Reference proteome</keyword>
<dbReference type="PANTHER" id="PTHR11926">
    <property type="entry name" value="GLUCOSYL/GLUCURONOSYL TRANSFERASES"/>
    <property type="match status" value="1"/>
</dbReference>
<dbReference type="SUPFAM" id="SSF53756">
    <property type="entry name" value="UDP-Glycosyltransferase/glycogen phosphorylase"/>
    <property type="match status" value="1"/>
</dbReference>
<comment type="similarity">
    <text evidence="1">Belongs to the UDP-glycosyltransferase family.</text>
</comment>
<dbReference type="GO" id="GO:0080043">
    <property type="term" value="F:quercetin 3-O-glucosyltransferase activity"/>
    <property type="evidence" value="ECO:0007669"/>
    <property type="project" value="TreeGrafter"/>
</dbReference>
<dbReference type="GO" id="GO:0080044">
    <property type="term" value="F:quercetin 7-O-glucosyltransferase activity"/>
    <property type="evidence" value="ECO:0007669"/>
    <property type="project" value="TreeGrafter"/>
</dbReference>
<evidence type="ECO:0000256" key="2">
    <source>
        <dbReference type="ARBA" id="ARBA00022676"/>
    </source>
</evidence>
<name>A0AAU9RKT7_THLAR</name>
<organism evidence="4 5">
    <name type="scientific">Thlaspi arvense</name>
    <name type="common">Field penny-cress</name>
    <dbReference type="NCBI Taxonomy" id="13288"/>
    <lineage>
        <taxon>Eukaryota</taxon>
        <taxon>Viridiplantae</taxon>
        <taxon>Streptophyta</taxon>
        <taxon>Embryophyta</taxon>
        <taxon>Tracheophyta</taxon>
        <taxon>Spermatophyta</taxon>
        <taxon>Magnoliopsida</taxon>
        <taxon>eudicotyledons</taxon>
        <taxon>Gunneridae</taxon>
        <taxon>Pentapetalae</taxon>
        <taxon>rosids</taxon>
        <taxon>malvids</taxon>
        <taxon>Brassicales</taxon>
        <taxon>Brassicaceae</taxon>
        <taxon>Thlaspideae</taxon>
        <taxon>Thlaspi</taxon>
    </lineage>
</organism>
<keyword evidence="3" id="KW-0808">Transferase</keyword>
<accession>A0AAU9RKT7</accession>
<dbReference type="CDD" id="cd03784">
    <property type="entry name" value="GT1_Gtf-like"/>
    <property type="match status" value="1"/>
</dbReference>
<keyword evidence="2" id="KW-0328">Glycosyltransferase</keyword>
<evidence type="ECO:0000313" key="5">
    <source>
        <dbReference type="Proteomes" id="UP000836841"/>
    </source>
</evidence>
<sequence length="435" mass="48195">MSRSHGASSRCLLTYSALGSRNPSPQLAKNLVKVGVKVTFLTSVSAHRHIAKSHSIPQGLTISFSDGYDDGVKLSDDLARFRSEFKNRSSKVLSHLFTTSTEEGYPVTGLVYTMGLSWAAEVARGFNVPSAALWTQPASVFNMYFHYFNDYGDAIRKICSDPSCSIQLPGLPTITCRDLPTFLLPSNAFSFLVADVKEQLDALDEPAKPIVLVNTYDALETEALRAIGKYNLLSIGPLVPSAFLDGSGPPNTSFGGNLTQKSMDYMEWLDSKPQSSVAYVSFGSVVTLSKQQMEEIARGLMESDRPFLWVIRALDFGENQEDKLSNRDELEKQEFGFRRSYGGHTTIWRPTFNAKLIEDTFESGVRATPNEDCLVEAEEIKRCIELVMGDGEIGKKIRINAKKWKDLAGEAVKDGGSSNKNLRTFVDEIEENLIY</sequence>
<dbReference type="AlphaFoldDB" id="A0AAU9RKT7"/>
<gene>
    <name evidence="4" type="ORF">TAV2_LOCUS4451</name>
</gene>
<protein>
    <submittedName>
        <fullName evidence="4">Uncharacterized protein</fullName>
    </submittedName>
</protein>